<sequence>MPADPNLLKAARILLGLSQDDLASAVGITRKSLARVEAGGVDSTLGTVEAIKVALELRGIMFLGGSESFGPGLRVPADLASGWELERAKLALERERGRPKTPNEQA</sequence>
<proteinExistence type="predicted"/>
<reference evidence="1" key="1">
    <citation type="submission" date="2022-11" db="EMBL/GenBank/DDBJ databases">
        <title>beta-Carotene-producing bacterium, Jeongeuplla avenae sp. nov., alleviates the salt stress of Arabidopsis seedlings.</title>
        <authorList>
            <person name="Jiang L."/>
            <person name="Lee J."/>
        </authorList>
    </citation>
    <scope>NUCLEOTIDE SEQUENCE</scope>
    <source>
        <strain evidence="1">DY_R2A_6</strain>
    </source>
</reference>
<evidence type="ECO:0000313" key="2">
    <source>
        <dbReference type="Proteomes" id="UP001163223"/>
    </source>
</evidence>
<accession>A0ACD4NKD7</accession>
<gene>
    <name evidence="1" type="ORF">OXU80_20805</name>
</gene>
<protein>
    <submittedName>
        <fullName evidence="1">Helix-turn-helix domain-containing protein</fullName>
    </submittedName>
</protein>
<dbReference type="Proteomes" id="UP001163223">
    <property type="component" value="Chromosome"/>
</dbReference>
<name>A0ACD4NKD7_9HYPH</name>
<evidence type="ECO:0000313" key="1">
    <source>
        <dbReference type="EMBL" id="WAJ27269.1"/>
    </source>
</evidence>
<keyword evidence="2" id="KW-1185">Reference proteome</keyword>
<dbReference type="EMBL" id="CP113520">
    <property type="protein sequence ID" value="WAJ27269.1"/>
    <property type="molecule type" value="Genomic_DNA"/>
</dbReference>
<organism evidence="1 2">
    <name type="scientific">Antarcticirhabdus aurantiaca</name>
    <dbReference type="NCBI Taxonomy" id="2606717"/>
    <lineage>
        <taxon>Bacteria</taxon>
        <taxon>Pseudomonadati</taxon>
        <taxon>Pseudomonadota</taxon>
        <taxon>Alphaproteobacteria</taxon>
        <taxon>Hyphomicrobiales</taxon>
        <taxon>Aurantimonadaceae</taxon>
        <taxon>Antarcticirhabdus</taxon>
    </lineage>
</organism>